<keyword evidence="2 7" id="KW-0813">Transport</keyword>
<feature type="transmembrane region" description="Helical" evidence="7">
    <location>
        <begin position="71"/>
        <end position="100"/>
    </location>
</feature>
<evidence type="ECO:0000256" key="4">
    <source>
        <dbReference type="ARBA" id="ARBA00022692"/>
    </source>
</evidence>
<evidence type="ECO:0000256" key="2">
    <source>
        <dbReference type="ARBA" id="ARBA00022448"/>
    </source>
</evidence>
<evidence type="ECO:0000313" key="9">
    <source>
        <dbReference type="EMBL" id="MFC6386843.1"/>
    </source>
</evidence>
<evidence type="ECO:0000256" key="1">
    <source>
        <dbReference type="ARBA" id="ARBA00004651"/>
    </source>
</evidence>
<feature type="domain" description="ABC transmembrane type-1" evidence="8">
    <location>
        <begin position="71"/>
        <end position="278"/>
    </location>
</feature>
<dbReference type="SUPFAM" id="SSF161098">
    <property type="entry name" value="MetI-like"/>
    <property type="match status" value="1"/>
</dbReference>
<feature type="transmembrane region" description="Helical" evidence="7">
    <location>
        <begin position="261"/>
        <end position="278"/>
    </location>
</feature>
<keyword evidence="3" id="KW-1003">Cell membrane</keyword>
<feature type="transmembrane region" description="Helical" evidence="7">
    <location>
        <begin position="112"/>
        <end position="134"/>
    </location>
</feature>
<dbReference type="RefSeq" id="WP_381452290.1">
    <property type="nucleotide sequence ID" value="NZ_JBHSTQ010000008.1"/>
</dbReference>
<dbReference type="InterPro" id="IPR035906">
    <property type="entry name" value="MetI-like_sf"/>
</dbReference>
<dbReference type="Proteomes" id="UP001596267">
    <property type="component" value="Unassembled WGS sequence"/>
</dbReference>
<dbReference type="CDD" id="cd06261">
    <property type="entry name" value="TM_PBP2"/>
    <property type="match status" value="1"/>
</dbReference>
<keyword evidence="5 7" id="KW-1133">Transmembrane helix</keyword>
<evidence type="ECO:0000256" key="3">
    <source>
        <dbReference type="ARBA" id="ARBA00022475"/>
    </source>
</evidence>
<dbReference type="EMBL" id="JBHSTQ010000008">
    <property type="protein sequence ID" value="MFC6386843.1"/>
    <property type="molecule type" value="Genomic_DNA"/>
</dbReference>
<name>A0ABW1WE34_9BACL</name>
<keyword evidence="6 7" id="KW-0472">Membrane</keyword>
<dbReference type="Gene3D" id="1.10.3720.10">
    <property type="entry name" value="MetI-like"/>
    <property type="match status" value="1"/>
</dbReference>
<dbReference type="PROSITE" id="PS50928">
    <property type="entry name" value="ABC_TM1"/>
    <property type="match status" value="1"/>
</dbReference>
<feature type="transmembrane region" description="Helical" evidence="7">
    <location>
        <begin position="146"/>
        <end position="164"/>
    </location>
</feature>
<comment type="similarity">
    <text evidence="7">Belongs to the binding-protein-dependent transport system permease family.</text>
</comment>
<keyword evidence="4 7" id="KW-0812">Transmembrane</keyword>
<dbReference type="PANTHER" id="PTHR43744">
    <property type="entry name" value="ABC TRANSPORTER PERMEASE PROTEIN MG189-RELATED-RELATED"/>
    <property type="match status" value="1"/>
</dbReference>
<dbReference type="InterPro" id="IPR000515">
    <property type="entry name" value="MetI-like"/>
</dbReference>
<gene>
    <name evidence="9" type="ORF">ACFP7A_09520</name>
</gene>
<accession>A0ABW1WE34</accession>
<protein>
    <submittedName>
        <fullName evidence="9">Carbohydrate ABC transporter permease</fullName>
    </submittedName>
</protein>
<evidence type="ECO:0000259" key="8">
    <source>
        <dbReference type="PROSITE" id="PS50928"/>
    </source>
</evidence>
<evidence type="ECO:0000256" key="6">
    <source>
        <dbReference type="ARBA" id="ARBA00023136"/>
    </source>
</evidence>
<dbReference type="PANTHER" id="PTHR43744:SF9">
    <property type="entry name" value="POLYGALACTURONAN_RHAMNOGALACTURONAN TRANSPORT SYSTEM PERMEASE PROTEIN YTCP"/>
    <property type="match status" value="1"/>
</dbReference>
<comment type="subcellular location">
    <subcellularLocation>
        <location evidence="1 7">Cell membrane</location>
        <topology evidence="1 7">Multi-pass membrane protein</topology>
    </subcellularLocation>
</comment>
<keyword evidence="10" id="KW-1185">Reference proteome</keyword>
<reference evidence="10" key="1">
    <citation type="journal article" date="2019" name="Int. J. Syst. Evol. Microbiol.">
        <title>The Global Catalogue of Microorganisms (GCM) 10K type strain sequencing project: providing services to taxonomists for standard genome sequencing and annotation.</title>
        <authorList>
            <consortium name="The Broad Institute Genomics Platform"/>
            <consortium name="The Broad Institute Genome Sequencing Center for Infectious Disease"/>
            <person name="Wu L."/>
            <person name="Ma J."/>
        </authorList>
    </citation>
    <scope>NUCLEOTIDE SEQUENCE [LARGE SCALE GENOMIC DNA]</scope>
    <source>
        <strain evidence="10">CCUG 42001</strain>
    </source>
</reference>
<feature type="transmembrane region" description="Helical" evidence="7">
    <location>
        <begin position="185"/>
        <end position="210"/>
    </location>
</feature>
<organism evidence="9 10">
    <name type="scientific">Sporolactobacillus kofuensis</name>
    <dbReference type="NCBI Taxonomy" id="269672"/>
    <lineage>
        <taxon>Bacteria</taxon>
        <taxon>Bacillati</taxon>
        <taxon>Bacillota</taxon>
        <taxon>Bacilli</taxon>
        <taxon>Bacillales</taxon>
        <taxon>Sporolactobacillaceae</taxon>
        <taxon>Sporolactobacillus</taxon>
    </lineage>
</organism>
<sequence>MIKSKTFGSYLSDIIIWTVLLLLTALCFLPLMNMVSVSFSDSTAAQANQVGLLPVNVNFNSYRVLLEDAQFWRSFMISVERVVLGTALNLLLTVLMAYPLSKNTKQFGARNIYMNVMIFAMLFSGGMIPLFIVVKSLGLMDTIWSLILPGAVPIFNVILLMNFFKSIPDSLEEAAIMDGASKLKILFKIYLPISLPALATIGLFSIVGHWNDYFSGLLYMNSSANFPLQTYIQQLNVDVTKITDPSQLKAIASVSNKTLNAAKIVVSIIPVLLIYPFLQKYFTSGLVIGSVKE</sequence>
<proteinExistence type="inferred from homology"/>
<evidence type="ECO:0000313" key="10">
    <source>
        <dbReference type="Proteomes" id="UP001596267"/>
    </source>
</evidence>
<evidence type="ECO:0000256" key="7">
    <source>
        <dbReference type="RuleBase" id="RU363032"/>
    </source>
</evidence>
<comment type="caution">
    <text evidence="9">The sequence shown here is derived from an EMBL/GenBank/DDBJ whole genome shotgun (WGS) entry which is preliminary data.</text>
</comment>
<evidence type="ECO:0000256" key="5">
    <source>
        <dbReference type="ARBA" id="ARBA00022989"/>
    </source>
</evidence>
<dbReference type="Pfam" id="PF00528">
    <property type="entry name" value="BPD_transp_1"/>
    <property type="match status" value="1"/>
</dbReference>